<evidence type="ECO:0000313" key="9">
    <source>
        <dbReference type="Proteomes" id="UP000249081"/>
    </source>
</evidence>
<evidence type="ECO:0000256" key="4">
    <source>
        <dbReference type="ARBA" id="ARBA00023027"/>
    </source>
</evidence>
<dbReference type="GO" id="GO:0017000">
    <property type="term" value="P:antibiotic biosynthetic process"/>
    <property type="evidence" value="ECO:0007669"/>
    <property type="project" value="InterPro"/>
</dbReference>
<dbReference type="GO" id="GO:0000166">
    <property type="term" value="F:nucleotide binding"/>
    <property type="evidence" value="ECO:0007669"/>
    <property type="project" value="UniProtKB-KW"/>
</dbReference>
<dbReference type="InterPro" id="IPR056179">
    <property type="entry name" value="DHQS_C"/>
</dbReference>
<protein>
    <submittedName>
        <fullName evidence="8">3-dehydroquinate synthase</fullName>
    </submittedName>
</protein>
<reference evidence="9" key="1">
    <citation type="submission" date="2018-04" db="EMBL/GenBank/DDBJ databases">
        <authorList>
            <person name="Cornet L."/>
        </authorList>
    </citation>
    <scope>NUCLEOTIDE SEQUENCE [LARGE SCALE GENOMIC DNA]</scope>
</reference>
<keyword evidence="5" id="KW-0456">Lyase</keyword>
<evidence type="ECO:0000313" key="8">
    <source>
        <dbReference type="EMBL" id="PZO42860.1"/>
    </source>
</evidence>
<dbReference type="EMBL" id="QBMN01000040">
    <property type="protein sequence ID" value="PZO42860.1"/>
    <property type="molecule type" value="Genomic_DNA"/>
</dbReference>
<dbReference type="InterPro" id="IPR050071">
    <property type="entry name" value="Dehydroquinate_synthase"/>
</dbReference>
<evidence type="ECO:0000259" key="6">
    <source>
        <dbReference type="Pfam" id="PF01761"/>
    </source>
</evidence>
<dbReference type="InterPro" id="IPR030960">
    <property type="entry name" value="DHQS/DOIS_N"/>
</dbReference>
<dbReference type="CDD" id="cd08199">
    <property type="entry name" value="EEVS"/>
    <property type="match status" value="1"/>
</dbReference>
<evidence type="ECO:0000259" key="7">
    <source>
        <dbReference type="Pfam" id="PF24621"/>
    </source>
</evidence>
<dbReference type="Pfam" id="PF01761">
    <property type="entry name" value="DHQ_synthase"/>
    <property type="match status" value="1"/>
</dbReference>
<evidence type="ECO:0000256" key="3">
    <source>
        <dbReference type="ARBA" id="ARBA00022741"/>
    </source>
</evidence>
<evidence type="ECO:0000256" key="2">
    <source>
        <dbReference type="ARBA" id="ARBA00022723"/>
    </source>
</evidence>
<dbReference type="PANTHER" id="PTHR43622">
    <property type="entry name" value="3-DEHYDROQUINATE SYNTHASE"/>
    <property type="match status" value="1"/>
</dbReference>
<comment type="caution">
    <text evidence="8">The sequence shown here is derived from an EMBL/GenBank/DDBJ whole genome shotgun (WGS) entry which is preliminary data.</text>
</comment>
<keyword evidence="4" id="KW-0520">NAD</keyword>
<accession>A0A2W4WEE0</accession>
<sequence>MTKTTSVVAAFISTYDSQLLAYPDLDHAVEAIYRHPAFKDLLLCFVDCQVFSPELGQEFAALGAIQGLAACRRLRSCLNLSLASFFGLLAELIAAFEVADGVYWSAFASRIQSSTLGDHKLLGQLLKGQEQAFYQELALRLVETNPHAIYPTSSYRESQGHVVSTADDQTIEAVMSSSTFTSIKVLENVLDPEQPILKDTYLTLGRCVCLVDQNVESFYGEQIEHYFRHHGIRLEKLVYRAMEVDKGIHTVERMLGDFKQLGVARHEPVLIIGGGVLTDTGGLACALYHRNTPYVMLSTSVVAGIDAGPSPRTCCDGFGYKNLFGAYHAPILSITDRSFFKTLREGWLRHGIAEIIKMAVVKNAALFSYLEQAGPELITSRFGTTHCQPGGNLSDLSQKILGAAMRSYVEAEYDNLYETHQCRPHAYGHTWSPGFEIEAGLLHGHAVAIGMGFGAYLSHRLNWISAEEFHRILRLIDSFGLSLWHDILLNQDTLWAAQEKIVQKRGGNLVVPLPKGAIGQCGYLNDLTRDELNEAIAAYRDICVTYPRQGIGIEPLCSDVGLEDPSTVAHIPVELGSAYQDNPAQTLSTV</sequence>
<dbReference type="GO" id="GO:0046872">
    <property type="term" value="F:metal ion binding"/>
    <property type="evidence" value="ECO:0007669"/>
    <property type="project" value="UniProtKB-KW"/>
</dbReference>
<evidence type="ECO:0000256" key="1">
    <source>
        <dbReference type="ARBA" id="ARBA00001911"/>
    </source>
</evidence>
<dbReference type="PANTHER" id="PTHR43622:SF3">
    <property type="entry name" value="2-EPI-5-EPI-VALIOLONE SYNTHASE"/>
    <property type="match status" value="1"/>
</dbReference>
<organism evidence="8 9">
    <name type="scientific">Shackletoniella antarctica</name>
    <dbReference type="NCBI Taxonomy" id="268115"/>
    <lineage>
        <taxon>Bacteria</taxon>
        <taxon>Bacillati</taxon>
        <taxon>Cyanobacteriota</taxon>
        <taxon>Cyanophyceae</taxon>
        <taxon>Oculatellales</taxon>
        <taxon>Oculatellaceae</taxon>
        <taxon>Shackletoniella</taxon>
    </lineage>
</organism>
<feature type="domain" description="3-dehydroquinate synthase C-terminal" evidence="7">
    <location>
        <begin position="351"/>
        <end position="491"/>
    </location>
</feature>
<comment type="cofactor">
    <cofactor evidence="1">
        <name>NAD(+)</name>
        <dbReference type="ChEBI" id="CHEBI:57540"/>
    </cofactor>
</comment>
<keyword evidence="3" id="KW-0547">Nucleotide-binding</keyword>
<name>A0A2W4WEE0_9CYAN</name>
<dbReference type="SUPFAM" id="SSF56796">
    <property type="entry name" value="Dehydroquinate synthase-like"/>
    <property type="match status" value="1"/>
</dbReference>
<dbReference type="Pfam" id="PF24621">
    <property type="entry name" value="DHQS_C"/>
    <property type="match status" value="1"/>
</dbReference>
<proteinExistence type="predicted"/>
<gene>
    <name evidence="8" type="ORF">DCF17_07695</name>
</gene>
<dbReference type="InterPro" id="IPR035872">
    <property type="entry name" value="EEVS-like"/>
</dbReference>
<dbReference type="AlphaFoldDB" id="A0A2W4WEE0"/>
<dbReference type="Gene3D" id="1.20.1090.10">
    <property type="entry name" value="Dehydroquinate synthase-like - alpha domain"/>
    <property type="match status" value="1"/>
</dbReference>
<evidence type="ECO:0000256" key="5">
    <source>
        <dbReference type="ARBA" id="ARBA00023239"/>
    </source>
</evidence>
<dbReference type="Proteomes" id="UP000249081">
    <property type="component" value="Unassembled WGS sequence"/>
</dbReference>
<keyword evidence="2" id="KW-0479">Metal-binding</keyword>
<feature type="domain" description="3-dehydroquinate synthase N-terminal" evidence="6">
    <location>
        <begin position="240"/>
        <end position="345"/>
    </location>
</feature>
<reference evidence="8 9" key="2">
    <citation type="submission" date="2018-06" db="EMBL/GenBank/DDBJ databases">
        <title>Metagenomic assembly of (sub)arctic Cyanobacteria and their associated microbiome from non-axenic cultures.</title>
        <authorList>
            <person name="Baurain D."/>
        </authorList>
    </citation>
    <scope>NUCLEOTIDE SEQUENCE [LARGE SCALE GENOMIC DNA]</scope>
    <source>
        <strain evidence="8">ULC041bin1</strain>
    </source>
</reference>
<dbReference type="GO" id="GO:0003856">
    <property type="term" value="F:3-dehydroquinate synthase activity"/>
    <property type="evidence" value="ECO:0007669"/>
    <property type="project" value="TreeGrafter"/>
</dbReference>
<dbReference type="Gene3D" id="3.40.50.1970">
    <property type="match status" value="1"/>
</dbReference>